<keyword evidence="2" id="KW-1185">Reference proteome</keyword>
<evidence type="ECO:0000256" key="1">
    <source>
        <dbReference type="SAM" id="MobiDB-lite"/>
    </source>
</evidence>
<feature type="compositionally biased region" description="Basic residues" evidence="1">
    <location>
        <begin position="214"/>
        <end position="223"/>
    </location>
</feature>
<name>A0A9R0DVH3_SPOFR</name>
<dbReference type="RefSeq" id="XP_050553919.1">
    <property type="nucleotide sequence ID" value="XM_050697962.1"/>
</dbReference>
<dbReference type="GeneID" id="118270424"/>
<sequence>MPFKMSSKIKGVKTSCTKVKNPCKFCLQQVTNKNGLQCQGACKKWAHFNCLNYTPGKISDIKAGIIKVTCPCPDCETTQPKEYLVKPPYTCSNQNCPANRGPKCASEDCPLNPKKKPESTCGNKTCSKEPVSCPAVECPQSATQVQKRSHPRLQPARPPTPPRSGSKKSPSNSPCRSPKVPKTCDSPPAAPPPKPKPICGEKPKKPPCPEKPKKKEKAPKKKPVASPSCSVLSSTSNTNCPKPKYSSSDSNLNRKNHALMVQAVQDMCNTVGKLSNQLKELMCKMMQN</sequence>
<protein>
    <submittedName>
        <fullName evidence="4">Swi5-dependent recombination DNA repair protein 1 homolog isoform X1</fullName>
    </submittedName>
    <submittedName>
        <fullName evidence="3">Swi5-dependent recombination DNA repair protein 1 homolog isoform X2</fullName>
    </submittedName>
</protein>
<dbReference type="OrthoDB" id="8061056at2759"/>
<accession>A0A9R0DVH3</accession>
<evidence type="ECO:0000313" key="2">
    <source>
        <dbReference type="Proteomes" id="UP000829999"/>
    </source>
</evidence>
<gene>
    <name evidence="3 4" type="primary">LOC118270424</name>
</gene>
<proteinExistence type="predicted"/>
<evidence type="ECO:0000313" key="3">
    <source>
        <dbReference type="RefSeq" id="XP_035441900.1"/>
    </source>
</evidence>
<dbReference type="RefSeq" id="XP_035441900.1">
    <property type="nucleotide sequence ID" value="XM_035586007.2"/>
</dbReference>
<feature type="compositionally biased region" description="Polar residues" evidence="1">
    <location>
        <begin position="231"/>
        <end position="252"/>
    </location>
</feature>
<dbReference type="SUPFAM" id="SSF57903">
    <property type="entry name" value="FYVE/PHD zinc finger"/>
    <property type="match status" value="1"/>
</dbReference>
<dbReference type="Proteomes" id="UP000829999">
    <property type="component" value="Chromosome 13"/>
</dbReference>
<reference evidence="3 4" key="1">
    <citation type="submission" date="2025-04" db="UniProtKB">
        <authorList>
            <consortium name="RefSeq"/>
        </authorList>
    </citation>
    <scope>IDENTIFICATION</scope>
    <source>
        <tissue evidence="3 4">Whole larval tissue</tissue>
    </source>
</reference>
<evidence type="ECO:0000313" key="4">
    <source>
        <dbReference type="RefSeq" id="XP_050553919.1"/>
    </source>
</evidence>
<organism evidence="2 4">
    <name type="scientific">Spodoptera frugiperda</name>
    <name type="common">Fall armyworm</name>
    <dbReference type="NCBI Taxonomy" id="7108"/>
    <lineage>
        <taxon>Eukaryota</taxon>
        <taxon>Metazoa</taxon>
        <taxon>Ecdysozoa</taxon>
        <taxon>Arthropoda</taxon>
        <taxon>Hexapoda</taxon>
        <taxon>Insecta</taxon>
        <taxon>Pterygota</taxon>
        <taxon>Neoptera</taxon>
        <taxon>Endopterygota</taxon>
        <taxon>Lepidoptera</taxon>
        <taxon>Glossata</taxon>
        <taxon>Ditrysia</taxon>
        <taxon>Noctuoidea</taxon>
        <taxon>Noctuidae</taxon>
        <taxon>Amphipyrinae</taxon>
        <taxon>Spodoptera</taxon>
    </lineage>
</organism>
<dbReference type="InterPro" id="IPR011011">
    <property type="entry name" value="Znf_FYVE_PHD"/>
</dbReference>
<feature type="compositionally biased region" description="Basic and acidic residues" evidence="1">
    <location>
        <begin position="199"/>
        <end position="213"/>
    </location>
</feature>
<dbReference type="AlphaFoldDB" id="A0A9R0DVH3"/>
<feature type="region of interest" description="Disordered" evidence="1">
    <location>
        <begin position="144"/>
        <end position="252"/>
    </location>
</feature>